<protein>
    <submittedName>
        <fullName evidence="4">Helix-turn-helix domain-containing protein</fullName>
    </submittedName>
</protein>
<evidence type="ECO:0000259" key="2">
    <source>
        <dbReference type="Pfam" id="PF13542"/>
    </source>
</evidence>
<feature type="domain" description="Transposase IS204/IS1001/IS1096/IS1165 zinc-finger" evidence="3">
    <location>
        <begin position="6"/>
        <end position="36"/>
    </location>
</feature>
<sequence length="120" mass="13845">MMARYNTSRRRWRHLDFGACQVWLEADIHRIDCRSCCRVRTEQVPWARPSARHITDFENVAAWLAQRMDKASIARLLRCSWEAVDAIVTRVVVDPHRRRPSRPATASAWTKSPTNAAASS</sequence>
<gene>
    <name evidence="4" type="ORF">ACFY35_18375</name>
</gene>
<evidence type="ECO:0000259" key="3">
    <source>
        <dbReference type="Pfam" id="PF14690"/>
    </source>
</evidence>
<keyword evidence="5" id="KW-1185">Reference proteome</keyword>
<dbReference type="Proteomes" id="UP001602245">
    <property type="component" value="Unassembled WGS sequence"/>
</dbReference>
<accession>A0ABW6WDN2</accession>
<feature type="domain" description="Transposase IS204/IS1001/IS1096/IS1165 helix-turn-helix" evidence="2">
    <location>
        <begin position="42"/>
        <end position="92"/>
    </location>
</feature>
<dbReference type="InterPro" id="IPR029261">
    <property type="entry name" value="Transposase_Znf"/>
</dbReference>
<reference evidence="4 5" key="1">
    <citation type="submission" date="2024-10" db="EMBL/GenBank/DDBJ databases">
        <title>The Natural Products Discovery Center: Release of the First 8490 Sequenced Strains for Exploring Actinobacteria Biosynthetic Diversity.</title>
        <authorList>
            <person name="Kalkreuter E."/>
            <person name="Kautsar S.A."/>
            <person name="Yang D."/>
            <person name="Bader C.D."/>
            <person name="Teijaro C.N."/>
            <person name="Fluegel L."/>
            <person name="Davis C.M."/>
            <person name="Simpson J.R."/>
            <person name="Lauterbach L."/>
            <person name="Steele A.D."/>
            <person name="Gui C."/>
            <person name="Meng S."/>
            <person name="Li G."/>
            <person name="Viehrig K."/>
            <person name="Ye F."/>
            <person name="Su P."/>
            <person name="Kiefer A.F."/>
            <person name="Nichols A."/>
            <person name="Cepeda A.J."/>
            <person name="Yan W."/>
            <person name="Fan B."/>
            <person name="Jiang Y."/>
            <person name="Adhikari A."/>
            <person name="Zheng C.-J."/>
            <person name="Schuster L."/>
            <person name="Cowan T.M."/>
            <person name="Smanski M.J."/>
            <person name="Chevrette M.G."/>
            <person name="De Carvalho L.P.S."/>
            <person name="Shen B."/>
        </authorList>
    </citation>
    <scope>NUCLEOTIDE SEQUENCE [LARGE SCALE GENOMIC DNA]</scope>
    <source>
        <strain evidence="4 5">NPDC000087</strain>
    </source>
</reference>
<feature type="compositionally biased region" description="Polar residues" evidence="1">
    <location>
        <begin position="109"/>
        <end position="120"/>
    </location>
</feature>
<evidence type="ECO:0000313" key="5">
    <source>
        <dbReference type="Proteomes" id="UP001602245"/>
    </source>
</evidence>
<feature type="region of interest" description="Disordered" evidence="1">
    <location>
        <begin position="96"/>
        <end position="120"/>
    </location>
</feature>
<name>A0ABW6WDN2_9ACTN</name>
<comment type="caution">
    <text evidence="4">The sequence shown here is derived from an EMBL/GenBank/DDBJ whole genome shotgun (WGS) entry which is preliminary data.</text>
</comment>
<dbReference type="RefSeq" id="WP_169516333.1">
    <property type="nucleotide sequence ID" value="NZ_JBIAZU010000003.1"/>
</dbReference>
<dbReference type="EMBL" id="JBIAZU010000003">
    <property type="protein sequence ID" value="MFF5291412.1"/>
    <property type="molecule type" value="Genomic_DNA"/>
</dbReference>
<dbReference type="InterPro" id="IPR032877">
    <property type="entry name" value="Transposase_HTH"/>
</dbReference>
<dbReference type="Pfam" id="PF13542">
    <property type="entry name" value="HTH_Tnp_ISL3"/>
    <property type="match status" value="1"/>
</dbReference>
<evidence type="ECO:0000256" key="1">
    <source>
        <dbReference type="SAM" id="MobiDB-lite"/>
    </source>
</evidence>
<proteinExistence type="predicted"/>
<dbReference type="Pfam" id="PF14690">
    <property type="entry name" value="Zn_ribbon_ISL3"/>
    <property type="match status" value="1"/>
</dbReference>
<evidence type="ECO:0000313" key="4">
    <source>
        <dbReference type="EMBL" id="MFF5291412.1"/>
    </source>
</evidence>
<organism evidence="4 5">
    <name type="scientific">Paractinoplanes globisporus</name>
    <dbReference type="NCBI Taxonomy" id="113565"/>
    <lineage>
        <taxon>Bacteria</taxon>
        <taxon>Bacillati</taxon>
        <taxon>Actinomycetota</taxon>
        <taxon>Actinomycetes</taxon>
        <taxon>Micromonosporales</taxon>
        <taxon>Micromonosporaceae</taxon>
        <taxon>Paractinoplanes</taxon>
    </lineage>
</organism>